<reference evidence="1 2" key="1">
    <citation type="submission" date="2018-03" db="EMBL/GenBank/DDBJ databases">
        <title>Comparative analysis of microorganisms from saline springs in Andes Mountain Range, Colombia.</title>
        <authorList>
            <person name="Rubin E."/>
        </authorList>
    </citation>
    <scope>NUCLEOTIDE SEQUENCE [LARGE SCALE GENOMIC DNA]</scope>
    <source>
        <strain evidence="1 2">USBA 854</strain>
    </source>
</reference>
<dbReference type="Proteomes" id="UP000239896">
    <property type="component" value="Unassembled WGS sequence"/>
</dbReference>
<sequence>MKIHLDRDAEADARSGRQTVRLLADKLEAGEELKSLERQFLAGVLRAAADSIQAPRRQGPPSKLPDGDQAAIEFALLVNQQGYSRTQAREEIADKYEVSVEAVRKHLKKDCRGERALAFVRVL</sequence>
<protein>
    <recommendedName>
        <fullName evidence="3">Mor transcription activator family protein</fullName>
    </recommendedName>
</protein>
<name>A0A2T0VL96_9GAMM</name>
<dbReference type="AlphaFoldDB" id="A0A2T0VL96"/>
<evidence type="ECO:0000313" key="2">
    <source>
        <dbReference type="Proteomes" id="UP000239896"/>
    </source>
</evidence>
<accession>A0A2T0VL96</accession>
<evidence type="ECO:0008006" key="3">
    <source>
        <dbReference type="Google" id="ProtNLM"/>
    </source>
</evidence>
<keyword evidence="2" id="KW-1185">Reference proteome</keyword>
<proteinExistence type="predicted"/>
<dbReference type="EMBL" id="PVTM01000010">
    <property type="protein sequence ID" value="PRY70996.1"/>
    <property type="molecule type" value="Genomic_DNA"/>
</dbReference>
<dbReference type="RefSeq" id="WP_106231276.1">
    <property type="nucleotide sequence ID" value="NZ_PVTM01000010.1"/>
</dbReference>
<comment type="caution">
    <text evidence="1">The sequence shown here is derived from an EMBL/GenBank/DDBJ whole genome shotgun (WGS) entry which is preliminary data.</text>
</comment>
<evidence type="ECO:0000313" key="1">
    <source>
        <dbReference type="EMBL" id="PRY70996.1"/>
    </source>
</evidence>
<gene>
    <name evidence="1" type="ORF">BCL64_11097</name>
</gene>
<organism evidence="1 2">
    <name type="scientific">Halomonas ventosae</name>
    <dbReference type="NCBI Taxonomy" id="229007"/>
    <lineage>
        <taxon>Bacteria</taxon>
        <taxon>Pseudomonadati</taxon>
        <taxon>Pseudomonadota</taxon>
        <taxon>Gammaproteobacteria</taxon>
        <taxon>Oceanospirillales</taxon>
        <taxon>Halomonadaceae</taxon>
        <taxon>Halomonas</taxon>
    </lineage>
</organism>